<reference evidence="1 2" key="1">
    <citation type="submission" date="2018-05" db="EMBL/GenBank/DDBJ databases">
        <title>Draft Genome Sequences for a Diverse set of 7 Haemophilus Species.</title>
        <authorList>
            <person name="Nichols M."/>
            <person name="Topaz N."/>
            <person name="Wang X."/>
            <person name="Wang X."/>
            <person name="Boxrud D."/>
        </authorList>
    </citation>
    <scope>NUCLEOTIDE SEQUENCE [LARGE SCALE GENOMIC DNA]</scope>
    <source>
        <strain evidence="1 2">C2014016342</strain>
    </source>
</reference>
<accession>A0A369ZUQ8</accession>
<evidence type="ECO:0000313" key="1">
    <source>
        <dbReference type="EMBL" id="RDF11634.1"/>
    </source>
</evidence>
<dbReference type="RefSeq" id="WP_005708682.1">
    <property type="nucleotide sequence ID" value="NZ_CAURNP010000010.1"/>
</dbReference>
<proteinExistence type="predicted"/>
<dbReference type="STRING" id="736.B0184_06735"/>
<protein>
    <submittedName>
        <fullName evidence="1">Uncharacterized protein</fullName>
    </submittedName>
</protein>
<comment type="caution">
    <text evidence="1">The sequence shown here is derived from an EMBL/GenBank/DDBJ whole genome shotgun (WGS) entry which is preliminary data.</text>
</comment>
<evidence type="ECO:0000313" key="2">
    <source>
        <dbReference type="Proteomes" id="UP000253945"/>
    </source>
</evidence>
<dbReference type="Proteomes" id="UP000253945">
    <property type="component" value="Unassembled WGS sequence"/>
</dbReference>
<keyword evidence="2" id="KW-1185">Reference proteome</keyword>
<sequence length="73" mass="8314">MCTLMQKDVLIELIASTQADLSKILELPLNEDQLFLSCLRGQVYRTEPEEIDFELLSSQVKEIGAKYHSSRAI</sequence>
<name>A0A369ZUQ8_9PAST</name>
<dbReference type="EMBL" id="QEQF01000001">
    <property type="protein sequence ID" value="RDF11634.1"/>
    <property type="molecule type" value="Genomic_DNA"/>
</dbReference>
<organism evidence="1 2">
    <name type="scientific">Haemophilus paraphrohaemolyticus</name>
    <dbReference type="NCBI Taxonomy" id="736"/>
    <lineage>
        <taxon>Bacteria</taxon>
        <taxon>Pseudomonadati</taxon>
        <taxon>Pseudomonadota</taxon>
        <taxon>Gammaproteobacteria</taxon>
        <taxon>Pasteurellales</taxon>
        <taxon>Pasteurellaceae</taxon>
        <taxon>Haemophilus</taxon>
    </lineage>
</organism>
<dbReference type="AlphaFoldDB" id="A0A369ZUQ8"/>
<gene>
    <name evidence="1" type="ORF">DPV92_00165</name>
</gene>